<sequence length="258" mass="28643">MAVRKRAPQTVAQKVRSAEKKAERAFTVMWDELRMDNHYILSGYRPEFLSFKKCFISLGYLHNETACLGMSATYHTISCHSHAIAKLGNKLDYLGIVILIMGSFIPSVYYGFYCDPTLMRVYWSMITLLGLGCATVSTVPSFRTSAWRPFRAAMFVAMGGSSVVPVLHGLRLYGWADLEVRMGLSWMLAEGALYVTGAGLYAARVPEKWAPGRFDIWGSSHQIFHFLVVAAAACHLVGLVKSANYLEGKMVEGLCVGM</sequence>
<evidence type="ECO:0000256" key="1">
    <source>
        <dbReference type="ARBA" id="ARBA00004141"/>
    </source>
</evidence>
<feature type="binding site" evidence="6">
    <location>
        <position position="75"/>
    </location>
    <ligand>
        <name>Zn(2+)</name>
        <dbReference type="ChEBI" id="CHEBI:29105"/>
    </ligand>
</feature>
<evidence type="ECO:0000256" key="3">
    <source>
        <dbReference type="ARBA" id="ARBA00022692"/>
    </source>
</evidence>
<feature type="transmembrane region" description="Helical" evidence="7">
    <location>
        <begin position="152"/>
        <end position="172"/>
    </location>
</feature>
<evidence type="ECO:0000256" key="6">
    <source>
        <dbReference type="PIRSR" id="PIRSR604254-1"/>
    </source>
</evidence>
<evidence type="ECO:0000313" key="9">
    <source>
        <dbReference type="Proteomes" id="UP000277580"/>
    </source>
</evidence>
<evidence type="ECO:0000256" key="2">
    <source>
        <dbReference type="ARBA" id="ARBA00007018"/>
    </source>
</evidence>
<dbReference type="PANTHER" id="PTHR20855">
    <property type="entry name" value="ADIPOR/PROGESTIN RECEPTOR-RELATED"/>
    <property type="match status" value="1"/>
</dbReference>
<keyword evidence="6" id="KW-0862">Zinc</keyword>
<feature type="binding site" evidence="6">
    <location>
        <position position="221"/>
    </location>
    <ligand>
        <name>Zn(2+)</name>
        <dbReference type="ChEBI" id="CHEBI:29105"/>
    </ligand>
</feature>
<keyword evidence="5 7" id="KW-0472">Membrane</keyword>
<dbReference type="AlphaFoldDB" id="A0A3N4KM48"/>
<dbReference type="InterPro" id="IPR004254">
    <property type="entry name" value="AdipoR/HlyIII-related"/>
</dbReference>
<dbReference type="STRING" id="1392247.A0A3N4KM48"/>
<dbReference type="GO" id="GO:0038023">
    <property type="term" value="F:signaling receptor activity"/>
    <property type="evidence" value="ECO:0007669"/>
    <property type="project" value="TreeGrafter"/>
</dbReference>
<comment type="similarity">
    <text evidence="2">Belongs to the ADIPOR family.</text>
</comment>
<feature type="transmembrane region" description="Helical" evidence="7">
    <location>
        <begin position="223"/>
        <end position="240"/>
    </location>
</feature>
<dbReference type="Proteomes" id="UP000277580">
    <property type="component" value="Unassembled WGS sequence"/>
</dbReference>
<dbReference type="InParanoid" id="A0A3N4KM48"/>
<gene>
    <name evidence="8" type="ORF">P167DRAFT_536506</name>
</gene>
<dbReference type="EMBL" id="ML119134">
    <property type="protein sequence ID" value="RPB11570.1"/>
    <property type="molecule type" value="Genomic_DNA"/>
</dbReference>
<feature type="binding site" evidence="6">
    <location>
        <position position="225"/>
    </location>
    <ligand>
        <name>Zn(2+)</name>
        <dbReference type="ChEBI" id="CHEBI:29105"/>
    </ligand>
</feature>
<evidence type="ECO:0000256" key="7">
    <source>
        <dbReference type="SAM" id="Phobius"/>
    </source>
</evidence>
<name>A0A3N4KM48_9PEZI</name>
<feature type="transmembrane region" description="Helical" evidence="7">
    <location>
        <begin position="91"/>
        <end position="109"/>
    </location>
</feature>
<dbReference type="OrthoDB" id="529367at2759"/>
<dbReference type="Pfam" id="PF03006">
    <property type="entry name" value="HlyIII"/>
    <property type="match status" value="1"/>
</dbReference>
<proteinExistence type="inferred from homology"/>
<dbReference type="GO" id="GO:0016020">
    <property type="term" value="C:membrane"/>
    <property type="evidence" value="ECO:0007669"/>
    <property type="project" value="UniProtKB-SubCell"/>
</dbReference>
<comment type="subcellular location">
    <subcellularLocation>
        <location evidence="1">Membrane</location>
        <topology evidence="1">Multi-pass membrane protein</topology>
    </subcellularLocation>
</comment>
<accession>A0A3N4KM48</accession>
<keyword evidence="3 7" id="KW-0812">Transmembrane</keyword>
<keyword evidence="4 7" id="KW-1133">Transmembrane helix</keyword>
<feature type="transmembrane region" description="Helical" evidence="7">
    <location>
        <begin position="184"/>
        <end position="203"/>
    </location>
</feature>
<keyword evidence="9" id="KW-1185">Reference proteome</keyword>
<dbReference type="GO" id="GO:0006882">
    <property type="term" value="P:intracellular zinc ion homeostasis"/>
    <property type="evidence" value="ECO:0007669"/>
    <property type="project" value="TreeGrafter"/>
</dbReference>
<protein>
    <submittedName>
        <fullName evidence="8">HlyIII-domain-containing protein</fullName>
    </submittedName>
</protein>
<dbReference type="PANTHER" id="PTHR20855:SF52">
    <property type="entry name" value="ADIPONECTIN RECEPTOR PROTEIN"/>
    <property type="match status" value="1"/>
</dbReference>
<feature type="transmembrane region" description="Helical" evidence="7">
    <location>
        <begin position="121"/>
        <end position="140"/>
    </location>
</feature>
<reference evidence="8 9" key="1">
    <citation type="journal article" date="2018" name="Nat. Ecol. Evol.">
        <title>Pezizomycetes genomes reveal the molecular basis of ectomycorrhizal truffle lifestyle.</title>
        <authorList>
            <person name="Murat C."/>
            <person name="Payen T."/>
            <person name="Noel B."/>
            <person name="Kuo A."/>
            <person name="Morin E."/>
            <person name="Chen J."/>
            <person name="Kohler A."/>
            <person name="Krizsan K."/>
            <person name="Balestrini R."/>
            <person name="Da Silva C."/>
            <person name="Montanini B."/>
            <person name="Hainaut M."/>
            <person name="Levati E."/>
            <person name="Barry K.W."/>
            <person name="Belfiori B."/>
            <person name="Cichocki N."/>
            <person name="Clum A."/>
            <person name="Dockter R.B."/>
            <person name="Fauchery L."/>
            <person name="Guy J."/>
            <person name="Iotti M."/>
            <person name="Le Tacon F."/>
            <person name="Lindquist E.A."/>
            <person name="Lipzen A."/>
            <person name="Malagnac F."/>
            <person name="Mello A."/>
            <person name="Molinier V."/>
            <person name="Miyauchi S."/>
            <person name="Poulain J."/>
            <person name="Riccioni C."/>
            <person name="Rubini A."/>
            <person name="Sitrit Y."/>
            <person name="Splivallo R."/>
            <person name="Traeger S."/>
            <person name="Wang M."/>
            <person name="Zifcakova L."/>
            <person name="Wipf D."/>
            <person name="Zambonelli A."/>
            <person name="Paolocci F."/>
            <person name="Nowrousian M."/>
            <person name="Ottonello S."/>
            <person name="Baldrian P."/>
            <person name="Spatafora J.W."/>
            <person name="Henrissat B."/>
            <person name="Nagy L.G."/>
            <person name="Aury J.M."/>
            <person name="Wincker P."/>
            <person name="Grigoriev I.V."/>
            <person name="Bonfante P."/>
            <person name="Martin F.M."/>
        </authorList>
    </citation>
    <scope>NUCLEOTIDE SEQUENCE [LARGE SCALE GENOMIC DNA]</scope>
    <source>
        <strain evidence="8 9">CCBAS932</strain>
    </source>
</reference>
<dbReference type="GO" id="GO:0046872">
    <property type="term" value="F:metal ion binding"/>
    <property type="evidence" value="ECO:0007669"/>
    <property type="project" value="UniProtKB-KW"/>
</dbReference>
<evidence type="ECO:0000313" key="8">
    <source>
        <dbReference type="EMBL" id="RPB11570.1"/>
    </source>
</evidence>
<evidence type="ECO:0000256" key="5">
    <source>
        <dbReference type="ARBA" id="ARBA00023136"/>
    </source>
</evidence>
<evidence type="ECO:0000256" key="4">
    <source>
        <dbReference type="ARBA" id="ARBA00022989"/>
    </source>
</evidence>
<dbReference type="FunCoup" id="A0A3N4KM48">
    <property type="interactions" value="353"/>
</dbReference>
<keyword evidence="6" id="KW-0479">Metal-binding</keyword>
<organism evidence="8 9">
    <name type="scientific">Morchella conica CCBAS932</name>
    <dbReference type="NCBI Taxonomy" id="1392247"/>
    <lineage>
        <taxon>Eukaryota</taxon>
        <taxon>Fungi</taxon>
        <taxon>Dikarya</taxon>
        <taxon>Ascomycota</taxon>
        <taxon>Pezizomycotina</taxon>
        <taxon>Pezizomycetes</taxon>
        <taxon>Pezizales</taxon>
        <taxon>Morchellaceae</taxon>
        <taxon>Morchella</taxon>
    </lineage>
</organism>